<dbReference type="GO" id="GO:0010041">
    <property type="term" value="P:response to iron(III) ion"/>
    <property type="evidence" value="ECO:0007669"/>
    <property type="project" value="TreeGrafter"/>
</dbReference>
<dbReference type="InterPro" id="IPR038731">
    <property type="entry name" value="RgtA/B/C-like"/>
</dbReference>
<reference evidence="10 11" key="1">
    <citation type="submission" date="2018-06" db="EMBL/GenBank/DDBJ databases">
        <authorList>
            <consortium name="Pathogen Informatics"/>
            <person name="Doyle S."/>
        </authorList>
    </citation>
    <scope>NUCLEOTIDE SEQUENCE [LARGE SCALE GENOMIC DNA]</scope>
    <source>
        <strain evidence="10 11">NCTC12020</strain>
    </source>
</reference>
<evidence type="ECO:0000313" key="10">
    <source>
        <dbReference type="EMBL" id="SUP44082.1"/>
    </source>
</evidence>
<keyword evidence="2" id="KW-1003">Cell membrane</keyword>
<feature type="transmembrane region" description="Helical" evidence="8">
    <location>
        <begin position="368"/>
        <end position="386"/>
    </location>
</feature>
<evidence type="ECO:0000259" key="9">
    <source>
        <dbReference type="Pfam" id="PF13231"/>
    </source>
</evidence>
<dbReference type="Pfam" id="PF13231">
    <property type="entry name" value="PMT_2"/>
    <property type="match status" value="1"/>
</dbReference>
<feature type="transmembrane region" description="Helical" evidence="8">
    <location>
        <begin position="162"/>
        <end position="190"/>
    </location>
</feature>
<keyword evidence="5 8" id="KW-0812">Transmembrane</keyword>
<feature type="transmembrane region" description="Helical" evidence="8">
    <location>
        <begin position="287"/>
        <end position="305"/>
    </location>
</feature>
<dbReference type="GO" id="GO:0009103">
    <property type="term" value="P:lipopolysaccharide biosynthetic process"/>
    <property type="evidence" value="ECO:0007669"/>
    <property type="project" value="UniProtKB-ARBA"/>
</dbReference>
<evidence type="ECO:0000256" key="6">
    <source>
        <dbReference type="ARBA" id="ARBA00022989"/>
    </source>
</evidence>
<keyword evidence="7 8" id="KW-0472">Membrane</keyword>
<dbReference type="PANTHER" id="PTHR33908">
    <property type="entry name" value="MANNOSYLTRANSFERASE YKCB-RELATED"/>
    <property type="match status" value="1"/>
</dbReference>
<proteinExistence type="predicted"/>
<feature type="transmembrane region" description="Helical" evidence="8">
    <location>
        <begin position="341"/>
        <end position="362"/>
    </location>
</feature>
<evidence type="ECO:0000256" key="5">
    <source>
        <dbReference type="ARBA" id="ARBA00022692"/>
    </source>
</evidence>
<dbReference type="Proteomes" id="UP000255367">
    <property type="component" value="Unassembled WGS sequence"/>
</dbReference>
<protein>
    <submittedName>
        <fullName evidence="10">Undecaprenyl phosphate-alpha-4-amino-4-deoxy-L-arabinose arabinosyl transferase</fullName>
        <ecNumber evidence="10">2.4.2.43</ecNumber>
    </submittedName>
</protein>
<accession>A0A380NNV1</accession>
<name>A0A380NNV1_9FIRM</name>
<sequence>MRLHRLTVICFLIALAMYAIGNGGLPVTDPVESNYALTAKEMVLSGDWLSPQIYHNYWYDKPIMIYWLIGLSYKLFGFTDFAARFPAALFGALAVGLFYQVVRSISGRRLLSLWSAMILGSSLEFWLLARGIVTDMVLLWATIGTFTYAYRGLTEGKTRYMVWAYLFAGVGVLTKGPVALVLPGILLLVYALVMRSWSMLRYIFAWQGILAFILVVLPWYGYMYLIHGQDFINGFLGLHNVVRATQSEHPDVNYWWYYLAMFPVASLPWTGAIIYGMYYGWRLKQSFYVFSMVMGWGTLLFYSLMATKYPTYTFISLIPFSFLGAFGVVKLLRPGTPCKRWWILMGPAFFLWILFGVASFFVPWGFWYLLYVFIVVGIILTVLMYMNRKRYMLPVVIAFTTMAIAGLVIHEGVQPLIEQRSSEAYAPIVANYEGNIYFYGNYSASLVYYTDKEITKIEDEAIPSIREQRSAAWEGKDTMPTKSVDEVVKQFEVTQYNEERILRSITNNQGRPTRLPMGETPTAPMPIDNPVPLQAMIIVPEKLQPYFAATPLYQMVQLKQAINKVLIYETP</sequence>
<gene>
    <name evidence="10" type="primary">arnT_2</name>
    <name evidence="10" type="ORF">NCTC12020_01496</name>
</gene>
<evidence type="ECO:0000256" key="4">
    <source>
        <dbReference type="ARBA" id="ARBA00022679"/>
    </source>
</evidence>
<comment type="subcellular location">
    <subcellularLocation>
        <location evidence="1">Cell membrane</location>
        <topology evidence="1">Multi-pass membrane protein</topology>
    </subcellularLocation>
</comment>
<keyword evidence="3 10" id="KW-0328">Glycosyltransferase</keyword>
<evidence type="ECO:0000256" key="3">
    <source>
        <dbReference type="ARBA" id="ARBA00022676"/>
    </source>
</evidence>
<feature type="domain" description="Glycosyltransferase RgtA/B/C/D-like" evidence="9">
    <location>
        <begin position="60"/>
        <end position="219"/>
    </location>
</feature>
<evidence type="ECO:0000256" key="2">
    <source>
        <dbReference type="ARBA" id="ARBA00022475"/>
    </source>
</evidence>
<evidence type="ECO:0000313" key="11">
    <source>
        <dbReference type="Proteomes" id="UP000255367"/>
    </source>
</evidence>
<organism evidence="10 11">
    <name type="scientific">Veillonella criceti</name>
    <dbReference type="NCBI Taxonomy" id="103891"/>
    <lineage>
        <taxon>Bacteria</taxon>
        <taxon>Bacillati</taxon>
        <taxon>Bacillota</taxon>
        <taxon>Negativicutes</taxon>
        <taxon>Veillonellales</taxon>
        <taxon>Veillonellaceae</taxon>
        <taxon>Veillonella</taxon>
    </lineage>
</organism>
<feature type="transmembrane region" description="Helical" evidence="8">
    <location>
        <begin position="391"/>
        <end position="410"/>
    </location>
</feature>
<dbReference type="PANTHER" id="PTHR33908:SF3">
    <property type="entry name" value="UNDECAPRENYL PHOSPHATE-ALPHA-4-AMINO-4-DEOXY-L-ARABINOSE ARABINOSYL TRANSFERASE"/>
    <property type="match status" value="1"/>
</dbReference>
<evidence type="ECO:0000256" key="8">
    <source>
        <dbReference type="SAM" id="Phobius"/>
    </source>
</evidence>
<evidence type="ECO:0000256" key="1">
    <source>
        <dbReference type="ARBA" id="ARBA00004651"/>
    </source>
</evidence>
<dbReference type="OrthoDB" id="9775035at2"/>
<feature type="transmembrane region" description="Helical" evidence="8">
    <location>
        <begin position="255"/>
        <end position="275"/>
    </location>
</feature>
<feature type="transmembrane region" description="Helical" evidence="8">
    <location>
        <begin position="81"/>
        <end position="102"/>
    </location>
</feature>
<dbReference type="InterPro" id="IPR050297">
    <property type="entry name" value="LipidA_mod_glycosyltrf_83"/>
</dbReference>
<dbReference type="EC" id="2.4.2.43" evidence="10"/>
<dbReference type="AlphaFoldDB" id="A0A380NNV1"/>
<keyword evidence="11" id="KW-1185">Reference proteome</keyword>
<feature type="transmembrane region" description="Helical" evidence="8">
    <location>
        <begin position="202"/>
        <end position="222"/>
    </location>
</feature>
<dbReference type="GO" id="GO:0005886">
    <property type="term" value="C:plasma membrane"/>
    <property type="evidence" value="ECO:0007669"/>
    <property type="project" value="UniProtKB-SubCell"/>
</dbReference>
<keyword evidence="6 8" id="KW-1133">Transmembrane helix</keyword>
<dbReference type="EMBL" id="UHIO01000001">
    <property type="protein sequence ID" value="SUP44082.1"/>
    <property type="molecule type" value="Genomic_DNA"/>
</dbReference>
<dbReference type="RefSeq" id="WP_115310625.1">
    <property type="nucleotide sequence ID" value="NZ_UHIO01000001.1"/>
</dbReference>
<feature type="transmembrane region" description="Helical" evidence="8">
    <location>
        <begin position="311"/>
        <end position="329"/>
    </location>
</feature>
<keyword evidence="4 10" id="KW-0808">Transferase</keyword>
<evidence type="ECO:0000256" key="7">
    <source>
        <dbReference type="ARBA" id="ARBA00023136"/>
    </source>
</evidence>
<dbReference type="GO" id="GO:0103015">
    <property type="term" value="F:4-amino-4-deoxy-L-arabinose transferase activity"/>
    <property type="evidence" value="ECO:0007669"/>
    <property type="project" value="UniProtKB-EC"/>
</dbReference>